<organism evidence="1 2">
    <name type="scientific">Pneumocystis oryctolagi</name>
    <dbReference type="NCBI Taxonomy" id="42067"/>
    <lineage>
        <taxon>Eukaryota</taxon>
        <taxon>Fungi</taxon>
        <taxon>Dikarya</taxon>
        <taxon>Ascomycota</taxon>
        <taxon>Taphrinomycotina</taxon>
        <taxon>Pneumocystomycetes</taxon>
        <taxon>Pneumocystaceae</taxon>
        <taxon>Pneumocystis</taxon>
    </lineage>
</organism>
<dbReference type="EMBL" id="JABTEG010000005">
    <property type="protein sequence ID" value="KAG4305034.1"/>
    <property type="molecule type" value="Genomic_DNA"/>
</dbReference>
<proteinExistence type="predicted"/>
<evidence type="ECO:0000313" key="2">
    <source>
        <dbReference type="Proteomes" id="UP000768646"/>
    </source>
</evidence>
<reference evidence="1 2" key="1">
    <citation type="journal article" date="2021" name="Commun. Biol.">
        <title>Genomic insights into the host specific adaptation of the Pneumocystis genus.</title>
        <authorList>
            <person name="Cisse O.H."/>
            <person name="Ma L."/>
            <person name="Dekker J.P."/>
            <person name="Khil P.P."/>
            <person name="Youn J.-H."/>
            <person name="Brenchley J.M."/>
            <person name="Blair R."/>
            <person name="Pahar B."/>
            <person name="Chabe M."/>
            <person name="Van Rompay K.K.A."/>
            <person name="Keesler R."/>
            <person name="Sukura A."/>
            <person name="Hirsch V."/>
            <person name="Kutty G."/>
            <person name="Liu Y."/>
            <person name="Peng L."/>
            <person name="Chen J."/>
            <person name="Song J."/>
            <person name="Weissenbacher-Lang C."/>
            <person name="Xu J."/>
            <person name="Upham N.S."/>
            <person name="Stajich J.E."/>
            <person name="Cuomo C.A."/>
            <person name="Cushion M.T."/>
            <person name="Kovacs J.A."/>
        </authorList>
    </citation>
    <scope>NUCLEOTIDE SEQUENCE [LARGE SCALE GENOMIC DNA]</scope>
    <source>
        <strain evidence="1 2">RABM</strain>
    </source>
</reference>
<sequence length="198" mass="23070">MSSGSRISTYKKSSIYERNLNHTKNMEISQAAFSFLFSEIVRYIQKRVQGIHELEKRLNIQGYRVGQKLLELITWREKNFKREIRILGILQFIFSNVWKTIFNKQPDALEKSKESEDESIDMIIDNEPMVNKYISVPKEMAQLNCAAFVAGIVEAIMDGSRFPSKVTAYSVPTHTFPNRTVILIKINENVLEREKYLK</sequence>
<comment type="caution">
    <text evidence="1">The sequence shown here is derived from an EMBL/GenBank/DDBJ whole genome shotgun (WGS) entry which is preliminary data.</text>
</comment>
<gene>
    <name evidence="1" type="ORF">PORY_001709</name>
</gene>
<protein>
    <submittedName>
        <fullName evidence="1">Uncharacterized protein</fullName>
    </submittedName>
</protein>
<name>A0ACB7CBC2_9ASCO</name>
<keyword evidence="2" id="KW-1185">Reference proteome</keyword>
<dbReference type="Proteomes" id="UP000768646">
    <property type="component" value="Unassembled WGS sequence"/>
</dbReference>
<evidence type="ECO:0000313" key="1">
    <source>
        <dbReference type="EMBL" id="KAG4305034.1"/>
    </source>
</evidence>
<accession>A0ACB7CBC2</accession>